<protein>
    <submittedName>
        <fullName evidence="1">Uncharacterized protein</fullName>
    </submittedName>
</protein>
<keyword evidence="2" id="KW-1185">Reference proteome</keyword>
<evidence type="ECO:0000313" key="2">
    <source>
        <dbReference type="Proteomes" id="UP000030323"/>
    </source>
</evidence>
<dbReference type="KEGG" id="vg:24721655"/>
<dbReference type="Proteomes" id="UP000030323">
    <property type="component" value="Segment"/>
</dbReference>
<reference evidence="1 2" key="1">
    <citation type="journal article" date="2015" name="Genome Announc.">
        <title>Complete Genome Sequence of Citrobacter freundii Myophage Moon.</title>
        <authorList>
            <person name="Edwards G.B."/>
            <person name="Luna A.J."/>
            <person name="Hernandez A.C."/>
            <person name="Kuty Everett G.F."/>
        </authorList>
    </citation>
    <scope>NUCLEOTIDE SEQUENCE [LARGE SCALE GENOMIC DNA]</scope>
</reference>
<dbReference type="RefSeq" id="YP_009146489.1">
    <property type="nucleotide sequence ID" value="NC_027331.1"/>
</dbReference>
<evidence type="ECO:0000313" key="1">
    <source>
        <dbReference type="EMBL" id="AIX12027.1"/>
    </source>
</evidence>
<dbReference type="GeneID" id="24721655"/>
<sequence>MSYFVNGQNLLTAPEIRRFVLRNNFSDQESLVTDQQLRDAFKDKYDKITSNRDSAWTVYEYFE</sequence>
<dbReference type="Pfam" id="PF17470">
    <property type="entry name" value="Gp45_2"/>
    <property type="match status" value="1"/>
</dbReference>
<dbReference type="EMBL" id="KM236240">
    <property type="protein sequence ID" value="AIX12027.1"/>
    <property type="molecule type" value="Genomic_DNA"/>
</dbReference>
<organism evidence="1 2">
    <name type="scientific">Citrobacter phage Moon</name>
    <dbReference type="NCBI Taxonomy" id="1540095"/>
    <lineage>
        <taxon>Viruses</taxon>
        <taxon>Duplodnaviria</taxon>
        <taxon>Heunggongvirae</taxon>
        <taxon>Uroviricota</taxon>
        <taxon>Caudoviricetes</taxon>
        <taxon>Pantevenvirales</taxon>
        <taxon>Straboviridae</taxon>
        <taxon>Tevenvirinae</taxon>
        <taxon>Moonvirus</taxon>
        <taxon>Moonvirus moon</taxon>
    </lineage>
</organism>
<proteinExistence type="predicted"/>
<name>A0A0A0YQQ2_9CAUD</name>
<dbReference type="InterPro" id="IPR035342">
    <property type="entry name" value="Gp45.2"/>
</dbReference>
<gene>
    <name evidence="1" type="ORF">CPT_Moon56</name>
</gene>
<accession>A0A0A0YQQ2</accession>